<keyword evidence="1" id="KW-0812">Transmembrane</keyword>
<protein>
    <submittedName>
        <fullName evidence="2">Uncharacterized protein</fullName>
    </submittedName>
</protein>
<dbReference type="AlphaFoldDB" id="A0A101LWJ5"/>
<organism evidence="2">
    <name type="scientific">Picea glauca</name>
    <name type="common">White spruce</name>
    <name type="synonym">Pinus glauca</name>
    <dbReference type="NCBI Taxonomy" id="3330"/>
    <lineage>
        <taxon>Eukaryota</taxon>
        <taxon>Viridiplantae</taxon>
        <taxon>Streptophyta</taxon>
        <taxon>Embryophyta</taxon>
        <taxon>Tracheophyta</taxon>
        <taxon>Spermatophyta</taxon>
        <taxon>Pinopsida</taxon>
        <taxon>Pinidae</taxon>
        <taxon>Conifers I</taxon>
        <taxon>Pinales</taxon>
        <taxon>Pinaceae</taxon>
        <taxon>Picea</taxon>
    </lineage>
</organism>
<feature type="transmembrane region" description="Helical" evidence="1">
    <location>
        <begin position="20"/>
        <end position="42"/>
    </location>
</feature>
<keyword evidence="1" id="KW-0472">Membrane</keyword>
<evidence type="ECO:0000256" key="1">
    <source>
        <dbReference type="SAM" id="Phobius"/>
    </source>
</evidence>
<name>A0A101LWJ5_PICGL</name>
<geneLocation type="mitochondrion" evidence="2"/>
<accession>A0A101LWJ5</accession>
<proteinExistence type="predicted"/>
<gene>
    <name evidence="2" type="ORF">ABT39_MTgene1341</name>
</gene>
<evidence type="ECO:0000313" key="2">
    <source>
        <dbReference type="EMBL" id="KUM46661.1"/>
    </source>
</evidence>
<keyword evidence="2" id="KW-0496">Mitochondrion</keyword>
<sequence length="50" mass="5995">MLVQPTTRIPYIVFIRSRGYYAAAFLFRSFCRICALYIVVAYTHKFWDIL</sequence>
<keyword evidence="1" id="KW-1133">Transmembrane helix</keyword>
<comment type="caution">
    <text evidence="2">The sequence shown here is derived from an EMBL/GenBank/DDBJ whole genome shotgun (WGS) entry which is preliminary data.</text>
</comment>
<dbReference type="EMBL" id="LKAM01000010">
    <property type="protein sequence ID" value="KUM46661.1"/>
    <property type="molecule type" value="Genomic_DNA"/>
</dbReference>
<reference evidence="2" key="1">
    <citation type="journal article" date="2015" name="Genome Biol. Evol.">
        <title>Organellar Genomes of White Spruce (Picea glauca): Assembly and Annotation.</title>
        <authorList>
            <person name="Jackman S.D."/>
            <person name="Warren R.L."/>
            <person name="Gibb E.A."/>
            <person name="Vandervalk B.P."/>
            <person name="Mohamadi H."/>
            <person name="Chu J."/>
            <person name="Raymond A."/>
            <person name="Pleasance S."/>
            <person name="Coope R."/>
            <person name="Wildung M.R."/>
            <person name="Ritland C.E."/>
            <person name="Bousquet J."/>
            <person name="Jones S.J."/>
            <person name="Bohlmann J."/>
            <person name="Birol I."/>
        </authorList>
    </citation>
    <scope>NUCLEOTIDE SEQUENCE [LARGE SCALE GENOMIC DNA]</scope>
    <source>
        <tissue evidence="2">Flushing bud</tissue>
    </source>
</reference>